<dbReference type="InterPro" id="IPR010663">
    <property type="entry name" value="Znf_FPG/IleRS"/>
</dbReference>
<feature type="domain" description="FPG-type" evidence="2">
    <location>
        <begin position="20"/>
        <end position="54"/>
    </location>
</feature>
<gene>
    <name evidence="3" type="ORF">NZD86_22700</name>
</gene>
<sequence>MARPYQRTDTQTGGYDTHFLVHGRGNEPCPRCGHPITQTEHAGRKLFYCSHCQH</sequence>
<accession>A0ABY6Z9B5</accession>
<dbReference type="Gene3D" id="1.10.8.50">
    <property type="match status" value="1"/>
</dbReference>
<evidence type="ECO:0000256" key="1">
    <source>
        <dbReference type="PROSITE-ProRule" id="PRU00391"/>
    </source>
</evidence>
<dbReference type="Proteomes" id="UP001164803">
    <property type="component" value="Chromosome"/>
</dbReference>
<dbReference type="EMBL" id="CP104064">
    <property type="protein sequence ID" value="WAH39328.1"/>
    <property type="molecule type" value="Genomic_DNA"/>
</dbReference>
<proteinExistence type="predicted"/>
<dbReference type="RefSeq" id="WP_268047016.1">
    <property type="nucleotide sequence ID" value="NZ_CP104064.1"/>
</dbReference>
<organism evidence="3 4">
    <name type="scientific">Alicyclobacillus dauci</name>
    <dbReference type="NCBI Taxonomy" id="1475485"/>
    <lineage>
        <taxon>Bacteria</taxon>
        <taxon>Bacillati</taxon>
        <taxon>Bacillota</taxon>
        <taxon>Bacilli</taxon>
        <taxon>Bacillales</taxon>
        <taxon>Alicyclobacillaceae</taxon>
        <taxon>Alicyclobacillus</taxon>
    </lineage>
</organism>
<evidence type="ECO:0000313" key="4">
    <source>
        <dbReference type="Proteomes" id="UP001164803"/>
    </source>
</evidence>
<keyword evidence="4" id="KW-1185">Reference proteome</keyword>
<evidence type="ECO:0000313" key="3">
    <source>
        <dbReference type="EMBL" id="WAH39328.1"/>
    </source>
</evidence>
<evidence type="ECO:0000259" key="2">
    <source>
        <dbReference type="PROSITE" id="PS51066"/>
    </source>
</evidence>
<dbReference type="Pfam" id="PF06827">
    <property type="entry name" value="zf-FPG_IleRS"/>
    <property type="match status" value="1"/>
</dbReference>
<dbReference type="SUPFAM" id="SSF57716">
    <property type="entry name" value="Glucocorticoid receptor-like (DNA-binding domain)"/>
    <property type="match status" value="1"/>
</dbReference>
<protein>
    <recommendedName>
        <fullName evidence="2">FPG-type domain-containing protein</fullName>
    </recommendedName>
</protein>
<dbReference type="PROSITE" id="PS51066">
    <property type="entry name" value="ZF_FPG_2"/>
    <property type="match status" value="1"/>
</dbReference>
<dbReference type="InterPro" id="IPR000214">
    <property type="entry name" value="Znf_DNA_glyclase/AP_lyase"/>
</dbReference>
<keyword evidence="1" id="KW-0863">Zinc-finger</keyword>
<name>A0ABY6Z9B5_9BACL</name>
<keyword evidence="1" id="KW-0479">Metal-binding</keyword>
<reference evidence="3" key="1">
    <citation type="submission" date="2022-08" db="EMBL/GenBank/DDBJ databases">
        <title>Alicyclobacillus dauci DSM2870, complete genome.</title>
        <authorList>
            <person name="Wang Q."/>
            <person name="Cai R."/>
            <person name="Wang Z."/>
        </authorList>
    </citation>
    <scope>NUCLEOTIDE SEQUENCE</scope>
    <source>
        <strain evidence="3">DSM 28700</strain>
    </source>
</reference>
<keyword evidence="1" id="KW-0862">Zinc</keyword>